<proteinExistence type="inferred from homology"/>
<keyword evidence="8" id="KW-1185">Reference proteome</keyword>
<keyword evidence="3 5" id="KW-0125">Carotenoid biosynthesis</keyword>
<dbReference type="InterPro" id="IPR002937">
    <property type="entry name" value="Amino_oxidase"/>
</dbReference>
<dbReference type="Gene3D" id="3.50.50.60">
    <property type="entry name" value="FAD/NAD(P)-binding domain"/>
    <property type="match status" value="2"/>
</dbReference>
<dbReference type="EMBL" id="CP002776">
    <property type="protein sequence ID" value="AEG32265.1"/>
    <property type="molecule type" value="Genomic_DNA"/>
</dbReference>
<reference evidence="7 8" key="1">
    <citation type="submission" date="2011-05" db="EMBL/GenBank/DDBJ databases">
        <title>Complete sequence of Thioalkalimicrobium cyclicum ALM1.</title>
        <authorList>
            <consortium name="US DOE Joint Genome Institute"/>
            <person name="Lucas S."/>
            <person name="Han J."/>
            <person name="Lapidus A."/>
            <person name="Cheng J.-F."/>
            <person name="Goodwin L."/>
            <person name="Pitluck S."/>
            <person name="Peters L."/>
            <person name="Mikhailova N."/>
            <person name="Davenport K."/>
            <person name="Han C."/>
            <person name="Tapia R."/>
            <person name="Land M."/>
            <person name="Hauser L."/>
            <person name="Kyrpides N."/>
            <person name="Ivanova N."/>
            <person name="Pagani I."/>
            <person name="Kappler U."/>
            <person name="Woyke T."/>
        </authorList>
    </citation>
    <scope>NUCLEOTIDE SEQUENCE [LARGE SCALE GENOMIC DNA]</scope>
    <source>
        <strain evidence="8">DSM 14477 / JCM 11371 / ALM1</strain>
    </source>
</reference>
<feature type="domain" description="Amine oxidase" evidence="6">
    <location>
        <begin position="12"/>
        <end position="484"/>
    </location>
</feature>
<comment type="pathway">
    <text evidence="1 5">Carotenoid biosynthesis.</text>
</comment>
<dbReference type="OrthoDB" id="9774675at2"/>
<evidence type="ECO:0000256" key="4">
    <source>
        <dbReference type="ARBA" id="ARBA00023002"/>
    </source>
</evidence>
<dbReference type="InterPro" id="IPR036188">
    <property type="entry name" value="FAD/NAD-bd_sf"/>
</dbReference>
<organism evidence="7 8">
    <name type="scientific">Thiomicrospira cyclica (strain DSM 14477 / JCM 11371 / ALM1)</name>
    <name type="common">Thioalkalimicrobium cyclicum</name>
    <dbReference type="NCBI Taxonomy" id="717773"/>
    <lineage>
        <taxon>Bacteria</taxon>
        <taxon>Pseudomonadati</taxon>
        <taxon>Pseudomonadota</taxon>
        <taxon>Gammaproteobacteria</taxon>
        <taxon>Thiotrichales</taxon>
        <taxon>Piscirickettsiaceae</taxon>
        <taxon>Thiomicrospira</taxon>
    </lineage>
</organism>
<protein>
    <submittedName>
        <fullName evidence="7">Phytoene desaturase</fullName>
    </submittedName>
</protein>
<evidence type="ECO:0000256" key="2">
    <source>
        <dbReference type="ARBA" id="ARBA00006046"/>
    </source>
</evidence>
<dbReference type="Proteomes" id="UP000009232">
    <property type="component" value="Chromosome"/>
</dbReference>
<dbReference type="AlphaFoldDB" id="F6DAK9"/>
<evidence type="ECO:0000256" key="5">
    <source>
        <dbReference type="RuleBase" id="RU362075"/>
    </source>
</evidence>
<evidence type="ECO:0000313" key="7">
    <source>
        <dbReference type="EMBL" id="AEG32265.1"/>
    </source>
</evidence>
<dbReference type="NCBIfam" id="TIGR02734">
    <property type="entry name" value="crtI_fam"/>
    <property type="match status" value="1"/>
</dbReference>
<gene>
    <name evidence="7" type="ordered locus">Thicy_1507</name>
</gene>
<name>F6DAK9_THICA</name>
<dbReference type="GO" id="GO:0016117">
    <property type="term" value="P:carotenoid biosynthetic process"/>
    <property type="evidence" value="ECO:0007669"/>
    <property type="project" value="UniProtKB-KW"/>
</dbReference>
<dbReference type="Pfam" id="PF01593">
    <property type="entry name" value="Amino_oxidase"/>
    <property type="match status" value="1"/>
</dbReference>
<evidence type="ECO:0000313" key="8">
    <source>
        <dbReference type="Proteomes" id="UP000009232"/>
    </source>
</evidence>
<accession>F6DAK9</accession>
<dbReference type="SUPFAM" id="SSF51905">
    <property type="entry name" value="FAD/NAD(P)-binding domain"/>
    <property type="match status" value="1"/>
</dbReference>
<dbReference type="InterPro" id="IPR014105">
    <property type="entry name" value="Carotenoid/retinoid_OxRdtase"/>
</dbReference>
<keyword evidence="4 5" id="KW-0560">Oxidoreductase</keyword>
<evidence type="ECO:0000256" key="1">
    <source>
        <dbReference type="ARBA" id="ARBA00004829"/>
    </source>
</evidence>
<dbReference type="eggNOG" id="COG1233">
    <property type="taxonomic scope" value="Bacteria"/>
</dbReference>
<dbReference type="STRING" id="717773.Thicy_1507"/>
<dbReference type="GO" id="GO:0016491">
    <property type="term" value="F:oxidoreductase activity"/>
    <property type="evidence" value="ECO:0007669"/>
    <property type="project" value="UniProtKB-KW"/>
</dbReference>
<evidence type="ECO:0000256" key="3">
    <source>
        <dbReference type="ARBA" id="ARBA00022746"/>
    </source>
</evidence>
<dbReference type="RefSeq" id="WP_013836040.1">
    <property type="nucleotide sequence ID" value="NC_015581.1"/>
</dbReference>
<evidence type="ECO:0000259" key="6">
    <source>
        <dbReference type="Pfam" id="PF01593"/>
    </source>
</evidence>
<dbReference type="PANTHER" id="PTHR43734:SF3">
    <property type="entry name" value="B-CAROTENE KETOLASE"/>
    <property type="match status" value="1"/>
</dbReference>
<dbReference type="HOGENOM" id="CLU_019722_2_1_6"/>
<dbReference type="KEGG" id="tcy:Thicy_1507"/>
<sequence length="494" mass="54938">MSKVIVIGGGFGGMAAALRARAKGHEVTLVDRCTRLGGRAQVFERNGYKHDAGPTVITAPFLLEELFSLFGERLEDHVKLVALKPWYRFEFADGEHFNYGGTMEDTLAEINRINPQDVDGYQRLLVHSKKLYDVGYTQLGDQPFHRLGVMLAQVPHLARLGAWRSVWQMVCRHLKNDYLRQAFSIQPLLVGGNPFDTTSIYGLIHFLEQAHGVHFAMGGTGALVDALADLMTRQGIEVKLNSTVTALNFNDQKVESVALMDKWGNQTQQHADWIISNTDPAYLYQELVPAKKVSWLAKLKAKHSKKSMGLFVLFFGTDRQYPEVAHHTIWMGPRYEALLDDIFNRKILADDFSIYLHRPTATDPTFAPEGHDSFYALVPVPNLQGQQDWSQEGPILADRIVEALGASILPNLTAHIADQFFMTPQDFAKDYFSPEGAGFSISPLFTQSAWFRFHNRGEGPSNLLLVGAGTHPGAGLPGVITSAKVLEHLLPEAG</sequence>
<dbReference type="PANTHER" id="PTHR43734">
    <property type="entry name" value="PHYTOENE DESATURASE"/>
    <property type="match status" value="1"/>
</dbReference>
<comment type="similarity">
    <text evidence="2 5">Belongs to the carotenoid/retinoid oxidoreductase family.</text>
</comment>